<organism evidence="2 3">
    <name type="scientific">Hypothenemus hampei</name>
    <name type="common">Coffee berry borer</name>
    <dbReference type="NCBI Taxonomy" id="57062"/>
    <lineage>
        <taxon>Eukaryota</taxon>
        <taxon>Metazoa</taxon>
        <taxon>Ecdysozoa</taxon>
        <taxon>Arthropoda</taxon>
        <taxon>Hexapoda</taxon>
        <taxon>Insecta</taxon>
        <taxon>Pterygota</taxon>
        <taxon>Neoptera</taxon>
        <taxon>Endopterygota</taxon>
        <taxon>Coleoptera</taxon>
        <taxon>Polyphaga</taxon>
        <taxon>Cucujiformia</taxon>
        <taxon>Curculionidae</taxon>
        <taxon>Scolytinae</taxon>
        <taxon>Hypothenemus</taxon>
    </lineage>
</organism>
<gene>
    <name evidence="2" type="ORF">ABEB36_008945</name>
</gene>
<feature type="chain" id="PRO_5044881008" evidence="1">
    <location>
        <begin position="28"/>
        <end position="105"/>
    </location>
</feature>
<name>A0ABD1ERJ5_HYPHA</name>
<evidence type="ECO:0000313" key="3">
    <source>
        <dbReference type="Proteomes" id="UP001566132"/>
    </source>
</evidence>
<evidence type="ECO:0000256" key="1">
    <source>
        <dbReference type="SAM" id="SignalP"/>
    </source>
</evidence>
<evidence type="ECO:0000313" key="2">
    <source>
        <dbReference type="EMBL" id="KAL1498090.1"/>
    </source>
</evidence>
<keyword evidence="3" id="KW-1185">Reference proteome</keyword>
<protein>
    <submittedName>
        <fullName evidence="2">Uncharacterized protein</fullName>
    </submittedName>
</protein>
<sequence>MTSTKFARYIFCTLFVLLSVNVINGNGATNKSFQLQIAENSSLANNSHNQVVFDGSQKVPTVTFPSANLTTEPGEDIIYIEIALTTFYQFRYWRNHRQLHIQNYI</sequence>
<feature type="signal peptide" evidence="1">
    <location>
        <begin position="1"/>
        <end position="27"/>
    </location>
</feature>
<keyword evidence="1" id="KW-0732">Signal</keyword>
<reference evidence="2 3" key="1">
    <citation type="submission" date="2024-05" db="EMBL/GenBank/DDBJ databases">
        <title>Genetic variation in Jamaican populations of the coffee berry borer (Hypothenemus hampei).</title>
        <authorList>
            <person name="Errbii M."/>
            <person name="Myrie A."/>
        </authorList>
    </citation>
    <scope>NUCLEOTIDE SEQUENCE [LARGE SCALE GENOMIC DNA]</scope>
    <source>
        <strain evidence="2">JA-Hopewell-2020-01-JO</strain>
        <tissue evidence="2">Whole body</tissue>
    </source>
</reference>
<accession>A0ABD1ERJ5</accession>
<dbReference type="EMBL" id="JBDJPC010000006">
    <property type="protein sequence ID" value="KAL1498090.1"/>
    <property type="molecule type" value="Genomic_DNA"/>
</dbReference>
<dbReference type="AlphaFoldDB" id="A0ABD1ERJ5"/>
<proteinExistence type="predicted"/>
<comment type="caution">
    <text evidence="2">The sequence shown here is derived from an EMBL/GenBank/DDBJ whole genome shotgun (WGS) entry which is preliminary data.</text>
</comment>
<dbReference type="Proteomes" id="UP001566132">
    <property type="component" value="Unassembled WGS sequence"/>
</dbReference>